<comment type="caution">
    <text evidence="2">The sequence shown here is derived from an EMBL/GenBank/DDBJ whole genome shotgun (WGS) entry which is preliminary data.</text>
</comment>
<dbReference type="Proteomes" id="UP001600064">
    <property type="component" value="Unassembled WGS sequence"/>
</dbReference>
<proteinExistence type="predicted"/>
<reference evidence="2 3" key="1">
    <citation type="journal article" date="2024" name="Commun. Biol.">
        <title>Comparative genomic analysis of thermophilic fungi reveals convergent evolutionary adaptations and gene losses.</title>
        <authorList>
            <person name="Steindorff A.S."/>
            <person name="Aguilar-Pontes M.V."/>
            <person name="Robinson A.J."/>
            <person name="Andreopoulos B."/>
            <person name="LaButti K."/>
            <person name="Kuo A."/>
            <person name="Mondo S."/>
            <person name="Riley R."/>
            <person name="Otillar R."/>
            <person name="Haridas S."/>
            <person name="Lipzen A."/>
            <person name="Grimwood J."/>
            <person name="Schmutz J."/>
            <person name="Clum A."/>
            <person name="Reid I.D."/>
            <person name="Moisan M.C."/>
            <person name="Butler G."/>
            <person name="Nguyen T.T.M."/>
            <person name="Dewar K."/>
            <person name="Conant G."/>
            <person name="Drula E."/>
            <person name="Henrissat B."/>
            <person name="Hansel C."/>
            <person name="Singer S."/>
            <person name="Hutchinson M.I."/>
            <person name="de Vries R.P."/>
            <person name="Natvig D.O."/>
            <person name="Powell A.J."/>
            <person name="Tsang A."/>
            <person name="Grigoriev I.V."/>
        </authorList>
    </citation>
    <scope>NUCLEOTIDE SEQUENCE [LARGE SCALE GENOMIC DNA]</scope>
    <source>
        <strain evidence="2 3">ATCC 22073</strain>
    </source>
</reference>
<keyword evidence="3" id="KW-1185">Reference proteome</keyword>
<dbReference type="EMBL" id="JAZGUE010000001">
    <property type="protein sequence ID" value="KAL2270869.1"/>
    <property type="molecule type" value="Genomic_DNA"/>
</dbReference>
<name>A0ABR4DMW7_9PEZI</name>
<organism evidence="2 3">
    <name type="scientific">Remersonia thermophila</name>
    <dbReference type="NCBI Taxonomy" id="72144"/>
    <lineage>
        <taxon>Eukaryota</taxon>
        <taxon>Fungi</taxon>
        <taxon>Dikarya</taxon>
        <taxon>Ascomycota</taxon>
        <taxon>Pezizomycotina</taxon>
        <taxon>Sordariomycetes</taxon>
        <taxon>Sordariomycetidae</taxon>
        <taxon>Sordariales</taxon>
        <taxon>Sordariales incertae sedis</taxon>
        <taxon>Remersonia</taxon>
    </lineage>
</organism>
<gene>
    <name evidence="2" type="ORF">VTJ83DRAFT_240</name>
</gene>
<evidence type="ECO:0000256" key="1">
    <source>
        <dbReference type="SAM" id="MobiDB-lite"/>
    </source>
</evidence>
<protein>
    <submittedName>
        <fullName evidence="2">Uncharacterized protein</fullName>
    </submittedName>
</protein>
<feature type="region of interest" description="Disordered" evidence="1">
    <location>
        <begin position="14"/>
        <end position="53"/>
    </location>
</feature>
<dbReference type="GeneID" id="98123310"/>
<dbReference type="RefSeq" id="XP_070869593.1">
    <property type="nucleotide sequence ID" value="XM_071008666.1"/>
</dbReference>
<sequence length="149" mass="16516">MLGRYVYVYDGSPTPRSLRTVEEPPHSRALRALSPRPEPVRRATQHQRHSDSPAAELLSGLTAVPYPHRGPKHLSWPPVVPSGWTNNVKDQKCFCEQGGGGIISFSSLDFKQSGPRPVQLVVSSPAEWKVVARRTSKDTQHLFKVALLS</sequence>
<evidence type="ECO:0000313" key="2">
    <source>
        <dbReference type="EMBL" id="KAL2270869.1"/>
    </source>
</evidence>
<evidence type="ECO:0000313" key="3">
    <source>
        <dbReference type="Proteomes" id="UP001600064"/>
    </source>
</evidence>
<accession>A0ABR4DMW7</accession>